<keyword evidence="3" id="KW-1185">Reference proteome</keyword>
<dbReference type="AlphaFoldDB" id="A0A1Y1ZV63"/>
<keyword evidence="1" id="KW-0812">Transmembrane</keyword>
<evidence type="ECO:0000256" key="1">
    <source>
        <dbReference type="SAM" id="Phobius"/>
    </source>
</evidence>
<dbReference type="EMBL" id="MCFA01000035">
    <property type="protein sequence ID" value="ORY14163.1"/>
    <property type="molecule type" value="Genomic_DNA"/>
</dbReference>
<keyword evidence="1" id="KW-1133">Transmembrane helix</keyword>
<organism evidence="2 3">
    <name type="scientific">Clohesyomyces aquaticus</name>
    <dbReference type="NCBI Taxonomy" id="1231657"/>
    <lineage>
        <taxon>Eukaryota</taxon>
        <taxon>Fungi</taxon>
        <taxon>Dikarya</taxon>
        <taxon>Ascomycota</taxon>
        <taxon>Pezizomycotina</taxon>
        <taxon>Dothideomycetes</taxon>
        <taxon>Pleosporomycetidae</taxon>
        <taxon>Pleosporales</taxon>
        <taxon>Lindgomycetaceae</taxon>
        <taxon>Clohesyomyces</taxon>
    </lineage>
</organism>
<name>A0A1Y1ZV63_9PLEO</name>
<proteinExistence type="predicted"/>
<gene>
    <name evidence="2" type="ORF">BCR34DRAFT_662808</name>
</gene>
<accession>A0A1Y1ZV63</accession>
<reference evidence="2 3" key="1">
    <citation type="submission" date="2016-07" db="EMBL/GenBank/DDBJ databases">
        <title>Pervasive Adenine N6-methylation of Active Genes in Fungi.</title>
        <authorList>
            <consortium name="DOE Joint Genome Institute"/>
            <person name="Mondo S.J."/>
            <person name="Dannebaum R.O."/>
            <person name="Kuo R.C."/>
            <person name="Labutti K."/>
            <person name="Haridas S."/>
            <person name="Kuo A."/>
            <person name="Salamov A."/>
            <person name="Ahrendt S.R."/>
            <person name="Lipzen A."/>
            <person name="Sullivan W."/>
            <person name="Andreopoulos W.B."/>
            <person name="Clum A."/>
            <person name="Lindquist E."/>
            <person name="Daum C."/>
            <person name="Ramamoorthy G.K."/>
            <person name="Gryganskyi A."/>
            <person name="Culley D."/>
            <person name="Magnuson J.K."/>
            <person name="James T.Y."/>
            <person name="O'Malley M.A."/>
            <person name="Stajich J.E."/>
            <person name="Spatafora J.W."/>
            <person name="Visel A."/>
            <person name="Grigoriev I.V."/>
        </authorList>
    </citation>
    <scope>NUCLEOTIDE SEQUENCE [LARGE SCALE GENOMIC DNA]</scope>
    <source>
        <strain evidence="2 3">CBS 115471</strain>
    </source>
</reference>
<sequence length="178" mass="19639">MREGKDGVDEVRFDRLKGAPHLHSHNPLRLILIFFPLFHFAFRLFYQSSFSNHANNRAQVSDCLIQTFNFRVSGIATLNLVKLGENTGEMCSRSQSHPQLSAKSRELRGFPCIGYGDLLVGFDFSKSMDGLAAGLIVPHLVGVWETAVVDATDGETPPTFVSEPHGNAFAIMAPLDGY</sequence>
<comment type="caution">
    <text evidence="2">The sequence shown here is derived from an EMBL/GenBank/DDBJ whole genome shotgun (WGS) entry which is preliminary data.</text>
</comment>
<evidence type="ECO:0000313" key="2">
    <source>
        <dbReference type="EMBL" id="ORY14163.1"/>
    </source>
</evidence>
<protein>
    <submittedName>
        <fullName evidence="2">Uncharacterized protein</fullName>
    </submittedName>
</protein>
<evidence type="ECO:0000313" key="3">
    <source>
        <dbReference type="Proteomes" id="UP000193144"/>
    </source>
</evidence>
<dbReference type="Proteomes" id="UP000193144">
    <property type="component" value="Unassembled WGS sequence"/>
</dbReference>
<feature type="transmembrane region" description="Helical" evidence="1">
    <location>
        <begin position="28"/>
        <end position="46"/>
    </location>
</feature>
<keyword evidence="1" id="KW-0472">Membrane</keyword>